<proteinExistence type="predicted"/>
<gene>
    <name evidence="1" type="ORF">NDU88_006655</name>
</gene>
<evidence type="ECO:0000313" key="1">
    <source>
        <dbReference type="EMBL" id="KAJ1118464.1"/>
    </source>
</evidence>
<protein>
    <submittedName>
        <fullName evidence="1">Uncharacterized protein</fullName>
    </submittedName>
</protein>
<accession>A0AAV7NTX7</accession>
<dbReference type="Proteomes" id="UP001066276">
    <property type="component" value="Chromosome 8"/>
</dbReference>
<keyword evidence="2" id="KW-1185">Reference proteome</keyword>
<comment type="caution">
    <text evidence="1">The sequence shown here is derived from an EMBL/GenBank/DDBJ whole genome shotgun (WGS) entry which is preliminary data.</text>
</comment>
<organism evidence="1 2">
    <name type="scientific">Pleurodeles waltl</name>
    <name type="common">Iberian ribbed newt</name>
    <dbReference type="NCBI Taxonomy" id="8319"/>
    <lineage>
        <taxon>Eukaryota</taxon>
        <taxon>Metazoa</taxon>
        <taxon>Chordata</taxon>
        <taxon>Craniata</taxon>
        <taxon>Vertebrata</taxon>
        <taxon>Euteleostomi</taxon>
        <taxon>Amphibia</taxon>
        <taxon>Batrachia</taxon>
        <taxon>Caudata</taxon>
        <taxon>Salamandroidea</taxon>
        <taxon>Salamandridae</taxon>
        <taxon>Pleurodelinae</taxon>
        <taxon>Pleurodeles</taxon>
    </lineage>
</organism>
<dbReference type="AlphaFoldDB" id="A0AAV7NTX7"/>
<evidence type="ECO:0000313" key="2">
    <source>
        <dbReference type="Proteomes" id="UP001066276"/>
    </source>
</evidence>
<dbReference type="EMBL" id="JANPWB010000012">
    <property type="protein sequence ID" value="KAJ1118464.1"/>
    <property type="molecule type" value="Genomic_DNA"/>
</dbReference>
<name>A0AAV7NTX7_PLEWA</name>
<sequence>MGPVGAAEVTKALLKILNMAFRNSDGSLAGIGNSGYVCADWGLGISTAVGTLAGSSAKSDGAIGTMPAEVTSINGEPGAGSSFAGGSWSKTGRGEVGGLDNLLLEERLLDSFIVFSLITSNVPGVHPTLWP</sequence>
<reference evidence="1" key="1">
    <citation type="journal article" date="2022" name="bioRxiv">
        <title>Sequencing and chromosome-scale assembly of the giantPleurodeles waltlgenome.</title>
        <authorList>
            <person name="Brown T."/>
            <person name="Elewa A."/>
            <person name="Iarovenko S."/>
            <person name="Subramanian E."/>
            <person name="Araus A.J."/>
            <person name="Petzold A."/>
            <person name="Susuki M."/>
            <person name="Suzuki K.-i.T."/>
            <person name="Hayashi T."/>
            <person name="Toyoda A."/>
            <person name="Oliveira C."/>
            <person name="Osipova E."/>
            <person name="Leigh N.D."/>
            <person name="Simon A."/>
            <person name="Yun M.H."/>
        </authorList>
    </citation>
    <scope>NUCLEOTIDE SEQUENCE</scope>
    <source>
        <strain evidence="1">20211129_DDA</strain>
        <tissue evidence="1">Liver</tissue>
    </source>
</reference>